<dbReference type="AlphaFoldDB" id="A0AAN7M4E5"/>
<evidence type="ECO:0000313" key="1">
    <source>
        <dbReference type="EMBL" id="KAK4791632.1"/>
    </source>
</evidence>
<accession>A0AAN7M4E5</accession>
<sequence length="114" mass="13330">MSTSRDCFNICPECLGRGIDPYKPFIVVEVSTLKKTLFQFHVLQSVDIFGIPPFIYQQLLPFAMPVPYFIRFLLLKHTALGWVYLGPQKLAFWISIFKSCMMNVSHHHMYISKR</sequence>
<comment type="caution">
    <text evidence="1">The sequence shown here is derived from an EMBL/GenBank/DDBJ whole genome shotgun (WGS) entry which is preliminary data.</text>
</comment>
<dbReference type="EMBL" id="JAXQNO010000009">
    <property type="protein sequence ID" value="KAK4791632.1"/>
    <property type="molecule type" value="Genomic_DNA"/>
</dbReference>
<keyword evidence="2" id="KW-1185">Reference proteome</keyword>
<organism evidence="1 2">
    <name type="scientific">Trapa natans</name>
    <name type="common">Water chestnut</name>
    <dbReference type="NCBI Taxonomy" id="22666"/>
    <lineage>
        <taxon>Eukaryota</taxon>
        <taxon>Viridiplantae</taxon>
        <taxon>Streptophyta</taxon>
        <taxon>Embryophyta</taxon>
        <taxon>Tracheophyta</taxon>
        <taxon>Spermatophyta</taxon>
        <taxon>Magnoliopsida</taxon>
        <taxon>eudicotyledons</taxon>
        <taxon>Gunneridae</taxon>
        <taxon>Pentapetalae</taxon>
        <taxon>rosids</taxon>
        <taxon>malvids</taxon>
        <taxon>Myrtales</taxon>
        <taxon>Lythraceae</taxon>
        <taxon>Trapa</taxon>
    </lineage>
</organism>
<proteinExistence type="predicted"/>
<reference evidence="1 2" key="1">
    <citation type="journal article" date="2023" name="Hortic Res">
        <title>Pangenome of water caltrop reveals structural variations and asymmetric subgenome divergence after allopolyploidization.</title>
        <authorList>
            <person name="Zhang X."/>
            <person name="Chen Y."/>
            <person name="Wang L."/>
            <person name="Yuan Y."/>
            <person name="Fang M."/>
            <person name="Shi L."/>
            <person name="Lu R."/>
            <person name="Comes H.P."/>
            <person name="Ma Y."/>
            <person name="Chen Y."/>
            <person name="Huang G."/>
            <person name="Zhou Y."/>
            <person name="Zheng Z."/>
            <person name="Qiu Y."/>
        </authorList>
    </citation>
    <scope>NUCLEOTIDE SEQUENCE [LARGE SCALE GENOMIC DNA]</scope>
    <source>
        <strain evidence="1">F231</strain>
    </source>
</reference>
<evidence type="ECO:0000313" key="2">
    <source>
        <dbReference type="Proteomes" id="UP001346149"/>
    </source>
</evidence>
<dbReference type="Proteomes" id="UP001346149">
    <property type="component" value="Unassembled WGS sequence"/>
</dbReference>
<gene>
    <name evidence="1" type="ORF">SAY86_032045</name>
</gene>
<protein>
    <submittedName>
        <fullName evidence="1">Uncharacterized protein</fullName>
    </submittedName>
</protein>
<name>A0AAN7M4E5_TRANT</name>